<feature type="signal peptide" evidence="10">
    <location>
        <begin position="1"/>
        <end position="30"/>
    </location>
</feature>
<comment type="function">
    <text evidence="9">Catalyzes the cleavage of thioester bonds from S-palmitoyl-CoA or S-palmitoyl-N-acetylcysteamine (unbranched structures) but does not have activity against palmitoylcysteine or palmitoylated proteins, branched structures or bulky head groups. Conversely, hydrolyzes both long and short chain fatty acyl-CoA substrate.</text>
</comment>
<comment type="catalytic activity">
    <reaction evidence="8">
        <text>S-hexadecanoyl-N-acetylcysteamine + H2O = N-acetylcysteamine + hexadecanoate + H(+)</text>
        <dbReference type="Rhea" id="RHEA:84099"/>
        <dbReference type="ChEBI" id="CHEBI:7896"/>
        <dbReference type="ChEBI" id="CHEBI:15377"/>
        <dbReference type="ChEBI" id="CHEBI:15378"/>
        <dbReference type="ChEBI" id="CHEBI:74410"/>
        <dbReference type="ChEBI" id="CHEBI:233601"/>
    </reaction>
</comment>
<feature type="chain" id="PRO_5042564477" description="palmitoyl-CoA hydrolase" evidence="10">
    <location>
        <begin position="31"/>
        <end position="297"/>
    </location>
</feature>
<accession>A0AAJ7XC53</accession>
<dbReference type="AlphaFoldDB" id="A0AAJ7XC53"/>
<dbReference type="SUPFAM" id="SSF53474">
    <property type="entry name" value="alpha/beta-Hydrolases"/>
    <property type="match status" value="1"/>
</dbReference>
<dbReference type="GO" id="GO:0005764">
    <property type="term" value="C:lysosome"/>
    <property type="evidence" value="ECO:0007669"/>
    <property type="project" value="UniProtKB-SubCell"/>
</dbReference>
<dbReference type="Pfam" id="PF02089">
    <property type="entry name" value="Palm_thioest"/>
    <property type="match status" value="1"/>
</dbReference>
<evidence type="ECO:0000313" key="12">
    <source>
        <dbReference type="RefSeq" id="XP_032828981.1"/>
    </source>
</evidence>
<gene>
    <name evidence="12" type="primary">PPT2</name>
</gene>
<dbReference type="RefSeq" id="XP_032828981.1">
    <property type="nucleotide sequence ID" value="XM_032973090.1"/>
</dbReference>
<dbReference type="FunFam" id="3.40.50.1820:FF:000037">
    <property type="entry name" value="Lysosomal thioesterase PPT2 homolog"/>
    <property type="match status" value="1"/>
</dbReference>
<comment type="similarity">
    <text evidence="2">Belongs to the palmitoyl-protein thioesterase family.</text>
</comment>
<keyword evidence="6" id="KW-0458">Lysosome</keyword>
<evidence type="ECO:0000256" key="10">
    <source>
        <dbReference type="SAM" id="SignalP"/>
    </source>
</evidence>
<evidence type="ECO:0000256" key="8">
    <source>
        <dbReference type="ARBA" id="ARBA00093223"/>
    </source>
</evidence>
<evidence type="ECO:0000256" key="7">
    <source>
        <dbReference type="ARBA" id="ARBA00038848"/>
    </source>
</evidence>
<comment type="subcellular location">
    <subcellularLocation>
        <location evidence="1">Lysosome</location>
    </subcellularLocation>
</comment>
<dbReference type="CTD" id="9374"/>
<dbReference type="EC" id="3.1.2.2" evidence="7"/>
<sequence length="297" mass="33725">MAQRLGALRASRGLLTLLLTLMMPLATVEASKPVLIVHGLFDDPDHLQALRGYIEQAHPGTNVTVFSLFNNMDSLKPLWSQVKGFGAMMGPIMQEAPDGVHIICYSQGGLVCRGVLSIMPNHNVDTFISLSSPQAGQYGDTNYLWWLFPKYVKSTLFHFCYTELGQDVSICNYWKDPHHLGEYLNNSQFLSFLNNEREHASAAEWKKNFLRINRLVLIGGPDDGVITPWQSSHFGFYDGNETVQEMKDQEVYQRDMFGLRTLDERGGLTVYEVPGVTHTSWHSNRTVFDRYISKWLS</sequence>
<evidence type="ECO:0000256" key="5">
    <source>
        <dbReference type="ARBA" id="ARBA00023180"/>
    </source>
</evidence>
<dbReference type="InterPro" id="IPR029058">
    <property type="entry name" value="AB_hydrolase_fold"/>
</dbReference>
<dbReference type="Gene3D" id="3.40.50.1820">
    <property type="entry name" value="alpha/beta hydrolase"/>
    <property type="match status" value="1"/>
</dbReference>
<keyword evidence="5" id="KW-0325">Glycoprotein</keyword>
<protein>
    <recommendedName>
        <fullName evidence="7">palmitoyl-CoA hydrolase</fullName>
        <ecNumber evidence="7">3.1.2.2</ecNumber>
    </recommendedName>
</protein>
<dbReference type="Proteomes" id="UP001318040">
    <property type="component" value="Chromosome 50"/>
</dbReference>
<organism evidence="11 12">
    <name type="scientific">Petromyzon marinus</name>
    <name type="common">Sea lamprey</name>
    <dbReference type="NCBI Taxonomy" id="7757"/>
    <lineage>
        <taxon>Eukaryota</taxon>
        <taxon>Metazoa</taxon>
        <taxon>Chordata</taxon>
        <taxon>Craniata</taxon>
        <taxon>Vertebrata</taxon>
        <taxon>Cyclostomata</taxon>
        <taxon>Hyperoartia</taxon>
        <taxon>Petromyzontiformes</taxon>
        <taxon>Petromyzontidae</taxon>
        <taxon>Petromyzon</taxon>
    </lineage>
</organism>
<dbReference type="PANTHER" id="PTHR11247:SF27">
    <property type="entry name" value="LYSOSOMAL THIOESTERASE PPT2"/>
    <property type="match status" value="1"/>
</dbReference>
<keyword evidence="4" id="KW-0378">Hydrolase</keyword>
<name>A0AAJ7XC53_PETMA</name>
<evidence type="ECO:0000256" key="2">
    <source>
        <dbReference type="ARBA" id="ARBA00010758"/>
    </source>
</evidence>
<keyword evidence="3 10" id="KW-0732">Signal</keyword>
<evidence type="ECO:0000313" key="11">
    <source>
        <dbReference type="Proteomes" id="UP001318040"/>
    </source>
</evidence>
<proteinExistence type="inferred from homology"/>
<dbReference type="PANTHER" id="PTHR11247">
    <property type="entry name" value="PALMITOYL-PROTEIN THIOESTERASE/DOLICHYLDIPHOSPHATASE 1"/>
    <property type="match status" value="1"/>
</dbReference>
<evidence type="ECO:0000256" key="1">
    <source>
        <dbReference type="ARBA" id="ARBA00004371"/>
    </source>
</evidence>
<dbReference type="GO" id="GO:0098599">
    <property type="term" value="F:palmitoyl hydrolase activity"/>
    <property type="evidence" value="ECO:0007669"/>
    <property type="project" value="UniProtKB-ARBA"/>
</dbReference>
<evidence type="ECO:0000256" key="4">
    <source>
        <dbReference type="ARBA" id="ARBA00022801"/>
    </source>
</evidence>
<evidence type="ECO:0000256" key="3">
    <source>
        <dbReference type="ARBA" id="ARBA00022729"/>
    </source>
</evidence>
<keyword evidence="11" id="KW-1185">Reference proteome</keyword>
<reference evidence="12" key="1">
    <citation type="submission" date="2025-08" db="UniProtKB">
        <authorList>
            <consortium name="RefSeq"/>
        </authorList>
    </citation>
    <scope>IDENTIFICATION</scope>
    <source>
        <tissue evidence="12">Sperm</tissue>
    </source>
</reference>
<dbReference type="GO" id="GO:0016790">
    <property type="term" value="F:thiolester hydrolase activity"/>
    <property type="evidence" value="ECO:0007669"/>
    <property type="project" value="TreeGrafter"/>
</dbReference>
<evidence type="ECO:0000256" key="9">
    <source>
        <dbReference type="ARBA" id="ARBA00093353"/>
    </source>
</evidence>
<evidence type="ECO:0000256" key="6">
    <source>
        <dbReference type="ARBA" id="ARBA00023228"/>
    </source>
</evidence>
<dbReference type="KEGG" id="pmrn:116953169"/>